<dbReference type="PANTHER" id="PTHR43591:SF110">
    <property type="entry name" value="RHODANESE DOMAIN-CONTAINING PROTEIN"/>
    <property type="match status" value="1"/>
</dbReference>
<dbReference type="GO" id="GO:0032259">
    <property type="term" value="P:methylation"/>
    <property type="evidence" value="ECO:0007669"/>
    <property type="project" value="UniProtKB-KW"/>
</dbReference>
<dbReference type="RefSeq" id="WP_159804341.1">
    <property type="nucleotide sequence ID" value="NZ_BLJE01000001.1"/>
</dbReference>
<organism evidence="2 3">
    <name type="scientific">Litoreibacter roseus</name>
    <dbReference type="NCBI Taxonomy" id="2601869"/>
    <lineage>
        <taxon>Bacteria</taxon>
        <taxon>Pseudomonadati</taxon>
        <taxon>Pseudomonadota</taxon>
        <taxon>Alphaproteobacteria</taxon>
        <taxon>Rhodobacterales</taxon>
        <taxon>Roseobacteraceae</taxon>
        <taxon>Litoreibacter</taxon>
    </lineage>
</organism>
<dbReference type="InterPro" id="IPR041698">
    <property type="entry name" value="Methyltransf_25"/>
</dbReference>
<evidence type="ECO:0000313" key="3">
    <source>
        <dbReference type="Proteomes" id="UP000436822"/>
    </source>
</evidence>
<evidence type="ECO:0000313" key="2">
    <source>
        <dbReference type="EMBL" id="GFE63404.1"/>
    </source>
</evidence>
<keyword evidence="2" id="KW-0489">Methyltransferase</keyword>
<reference evidence="2 3" key="1">
    <citation type="submission" date="2019-12" db="EMBL/GenBank/DDBJ databases">
        <title>Litoreibacter badius sp. nov., a novel bacteriochlorophyll a-containing bacterium in the genus Litoreibacter.</title>
        <authorList>
            <person name="Kanamuro M."/>
            <person name="Takabe Y."/>
            <person name="Mori K."/>
            <person name="Takaichi S."/>
            <person name="Hanada S."/>
        </authorList>
    </citation>
    <scope>NUCLEOTIDE SEQUENCE [LARGE SCALE GENOMIC DNA]</scope>
    <source>
        <strain evidence="2 3">K6</strain>
    </source>
</reference>
<dbReference type="PANTHER" id="PTHR43591">
    <property type="entry name" value="METHYLTRANSFERASE"/>
    <property type="match status" value="1"/>
</dbReference>
<comment type="caution">
    <text evidence="2">The sequence shown here is derived from an EMBL/GenBank/DDBJ whole genome shotgun (WGS) entry which is preliminary data.</text>
</comment>
<name>A0A6N6JBH2_9RHOB</name>
<dbReference type="CDD" id="cd02440">
    <property type="entry name" value="AdoMet_MTases"/>
    <property type="match status" value="1"/>
</dbReference>
<keyword evidence="2" id="KW-0808">Transferase</keyword>
<gene>
    <name evidence="2" type="primary">btaB_1</name>
    <name evidence="2" type="ORF">KIN_04780</name>
</gene>
<proteinExistence type="predicted"/>
<evidence type="ECO:0000259" key="1">
    <source>
        <dbReference type="Pfam" id="PF13649"/>
    </source>
</evidence>
<dbReference type="AlphaFoldDB" id="A0A6N6JBH2"/>
<dbReference type="GO" id="GO:0008168">
    <property type="term" value="F:methyltransferase activity"/>
    <property type="evidence" value="ECO:0007669"/>
    <property type="project" value="UniProtKB-KW"/>
</dbReference>
<dbReference type="Pfam" id="PF13649">
    <property type="entry name" value="Methyltransf_25"/>
    <property type="match status" value="1"/>
</dbReference>
<dbReference type="Proteomes" id="UP000436822">
    <property type="component" value="Unassembled WGS sequence"/>
</dbReference>
<dbReference type="InterPro" id="IPR029063">
    <property type="entry name" value="SAM-dependent_MTases_sf"/>
</dbReference>
<feature type="domain" description="Methyltransferase" evidence="1">
    <location>
        <begin position="49"/>
        <end position="144"/>
    </location>
</feature>
<dbReference type="SUPFAM" id="SSF53335">
    <property type="entry name" value="S-adenosyl-L-methionine-dependent methyltransferases"/>
    <property type="match status" value="1"/>
</dbReference>
<dbReference type="Gene3D" id="3.40.50.150">
    <property type="entry name" value="Vaccinia Virus protein VP39"/>
    <property type="match status" value="1"/>
</dbReference>
<accession>A0A6N6JBH2</accession>
<keyword evidence="3" id="KW-1185">Reference proteome</keyword>
<protein>
    <submittedName>
        <fullName evidence="2">O-methyltransferase</fullName>
    </submittedName>
</protein>
<dbReference type="EMBL" id="BLJE01000001">
    <property type="protein sequence ID" value="GFE63404.1"/>
    <property type="molecule type" value="Genomic_DNA"/>
</dbReference>
<sequence length="212" mass="23791">MTNVSADHADLMDATYRHQRLIYDVTRKAFLLGRDHLISDLAPAEDSHVLEVACGTGRNLAYISARYPGCHLYGLDISEEMLTTARAEVGTKARLARADACTFQARALFGHEKFDRIILSYSLSMIPDWKSALAQSVRHLAPGGSVHVVDFGTQANLPRIFVTPLRRFLARFHVKPRDDLRQVLATSYPGRSEHQDLHRCYAQYGVIHSSEV</sequence>
<dbReference type="OrthoDB" id="9777638at2"/>